<keyword evidence="4 7" id="KW-0805">Transcription regulation</keyword>
<keyword evidence="7" id="KW-0028">Amino-acid biosynthesis</keyword>
<keyword evidence="5 7" id="KW-0238">DNA-binding</keyword>
<dbReference type="Pfam" id="PF02863">
    <property type="entry name" value="Arg_repressor_C"/>
    <property type="match status" value="1"/>
</dbReference>
<dbReference type="Gene3D" id="1.10.10.10">
    <property type="entry name" value="Winged helix-like DNA-binding domain superfamily/Winged helix DNA-binding domain"/>
    <property type="match status" value="1"/>
</dbReference>
<sequence length="156" mass="18040">MRKAERHALIRQIISTETVRTQEELLKHLEDRGVLATQATISRDIRDLKIVKVQDKDGAIRFELFNEYEPEPEDPEEENRLIRMIQEVVTKVDRVQFITIINTMPDNAQLLSAVMDEVKLPEKVTTLAGFDTVITICRTDEDAEKLAAYFRSHMLS</sequence>
<dbReference type="Gene3D" id="3.30.1360.40">
    <property type="match status" value="1"/>
</dbReference>
<dbReference type="SUPFAM" id="SSF46785">
    <property type="entry name" value="Winged helix' DNA-binding domain"/>
    <property type="match status" value="1"/>
</dbReference>
<dbReference type="EMBL" id="MAEI02000001">
    <property type="protein sequence ID" value="MEO1782373.1"/>
    <property type="molecule type" value="Genomic_DNA"/>
</dbReference>
<evidence type="ECO:0000259" key="8">
    <source>
        <dbReference type="Pfam" id="PF01316"/>
    </source>
</evidence>
<dbReference type="Pfam" id="PF01316">
    <property type="entry name" value="Arg_repressor"/>
    <property type="match status" value="1"/>
</dbReference>
<dbReference type="SUPFAM" id="SSF55252">
    <property type="entry name" value="C-terminal domain of arginine repressor"/>
    <property type="match status" value="1"/>
</dbReference>
<keyword evidence="6 7" id="KW-0804">Transcription</keyword>
<comment type="caution">
    <text evidence="10">The sequence shown here is derived from an EMBL/GenBank/DDBJ whole genome shotgun (WGS) entry which is preliminary data.</text>
</comment>
<dbReference type="InterPro" id="IPR020899">
    <property type="entry name" value="Arg_repress_C"/>
</dbReference>
<keyword evidence="7" id="KW-0055">Arginine biosynthesis</keyword>
<dbReference type="InterPro" id="IPR020900">
    <property type="entry name" value="Arg_repress_DNA-bd"/>
</dbReference>
<dbReference type="PRINTS" id="PR01467">
    <property type="entry name" value="ARGREPRESSOR"/>
</dbReference>
<comment type="subcellular location">
    <subcellularLocation>
        <location evidence="1 7">Cytoplasm</location>
    </subcellularLocation>
</comment>
<dbReference type="PANTHER" id="PTHR34471">
    <property type="entry name" value="ARGININE REPRESSOR"/>
    <property type="match status" value="1"/>
</dbReference>
<proteinExistence type="inferred from homology"/>
<evidence type="ECO:0000256" key="3">
    <source>
        <dbReference type="ARBA" id="ARBA00022490"/>
    </source>
</evidence>
<dbReference type="Proteomes" id="UP001429357">
    <property type="component" value="Unassembled WGS sequence"/>
</dbReference>
<comment type="similarity">
    <text evidence="2 7">Belongs to the ArgR family.</text>
</comment>
<dbReference type="InterPro" id="IPR001669">
    <property type="entry name" value="Arg_repress"/>
</dbReference>
<comment type="function">
    <text evidence="7">Regulates arginine biosynthesis genes.</text>
</comment>
<evidence type="ECO:0000256" key="5">
    <source>
        <dbReference type="ARBA" id="ARBA00023125"/>
    </source>
</evidence>
<evidence type="ECO:0000259" key="9">
    <source>
        <dbReference type="Pfam" id="PF02863"/>
    </source>
</evidence>
<dbReference type="PANTHER" id="PTHR34471:SF1">
    <property type="entry name" value="ARGININE REPRESSOR"/>
    <property type="match status" value="1"/>
</dbReference>
<organism evidence="10 11">
    <name type="scientific">Enterococcus diestrammenae</name>
    <dbReference type="NCBI Taxonomy" id="1155073"/>
    <lineage>
        <taxon>Bacteria</taxon>
        <taxon>Bacillati</taxon>
        <taxon>Bacillota</taxon>
        <taxon>Bacilli</taxon>
        <taxon>Lactobacillales</taxon>
        <taxon>Enterococcaceae</taxon>
        <taxon>Enterococcus</taxon>
    </lineage>
</organism>
<keyword evidence="11" id="KW-1185">Reference proteome</keyword>
<dbReference type="HAMAP" id="MF_00173">
    <property type="entry name" value="Arg_repressor"/>
    <property type="match status" value="1"/>
</dbReference>
<feature type="domain" description="Arginine repressor C-terminal" evidence="9">
    <location>
        <begin position="86"/>
        <end position="151"/>
    </location>
</feature>
<reference evidence="10" key="1">
    <citation type="submission" date="2016-06" db="EMBL/GenBank/DDBJ databases">
        <authorList>
            <person name="Van Tyne D."/>
        </authorList>
    </citation>
    <scope>NUCLEOTIDE SEQUENCE</scope>
    <source>
        <strain evidence="10">JM9A</strain>
    </source>
</reference>
<dbReference type="InterPro" id="IPR036388">
    <property type="entry name" value="WH-like_DNA-bd_sf"/>
</dbReference>
<comment type="pathway">
    <text evidence="7">Amino-acid biosynthesis; L-arginine biosynthesis [regulation].</text>
</comment>
<dbReference type="InterPro" id="IPR036251">
    <property type="entry name" value="Arg_repress_C_sf"/>
</dbReference>
<dbReference type="InterPro" id="IPR036390">
    <property type="entry name" value="WH_DNA-bd_sf"/>
</dbReference>
<feature type="domain" description="Arginine repressor DNA-binding" evidence="8">
    <location>
        <begin position="1"/>
        <end position="67"/>
    </location>
</feature>
<evidence type="ECO:0000256" key="6">
    <source>
        <dbReference type="ARBA" id="ARBA00023163"/>
    </source>
</evidence>
<reference evidence="10" key="2">
    <citation type="submission" date="2024-02" db="EMBL/GenBank/DDBJ databases">
        <title>The Genome Sequence of Enterococcus diestrammenae JM9A.</title>
        <authorList>
            <person name="Earl A."/>
            <person name="Manson A."/>
            <person name="Gilmore M."/>
            <person name="Sanders J."/>
            <person name="Shea T."/>
            <person name="Howe W."/>
            <person name="Livny J."/>
            <person name="Cuomo C."/>
            <person name="Neafsey D."/>
            <person name="Birren B."/>
        </authorList>
    </citation>
    <scope>NUCLEOTIDE SEQUENCE</scope>
    <source>
        <strain evidence="10">JM9A</strain>
    </source>
</reference>
<keyword evidence="7" id="KW-0678">Repressor</keyword>
<dbReference type="RefSeq" id="WP_161869083.1">
    <property type="nucleotide sequence ID" value="NZ_JAQFAM010000008.1"/>
</dbReference>
<accession>A0ABV0F2V0</accession>
<evidence type="ECO:0000256" key="2">
    <source>
        <dbReference type="ARBA" id="ARBA00008316"/>
    </source>
</evidence>
<name>A0ABV0F2V0_9ENTE</name>
<keyword evidence="3 7" id="KW-0963">Cytoplasm</keyword>
<evidence type="ECO:0000256" key="4">
    <source>
        <dbReference type="ARBA" id="ARBA00023015"/>
    </source>
</evidence>
<evidence type="ECO:0000313" key="11">
    <source>
        <dbReference type="Proteomes" id="UP001429357"/>
    </source>
</evidence>
<evidence type="ECO:0000256" key="1">
    <source>
        <dbReference type="ARBA" id="ARBA00004496"/>
    </source>
</evidence>
<evidence type="ECO:0000313" key="10">
    <source>
        <dbReference type="EMBL" id="MEO1782373.1"/>
    </source>
</evidence>
<protein>
    <recommendedName>
        <fullName evidence="7">Arginine repressor</fullName>
    </recommendedName>
</protein>
<gene>
    <name evidence="7" type="primary">argR</name>
    <name evidence="10" type="ORF">BAU18_001967</name>
</gene>
<evidence type="ECO:0000256" key="7">
    <source>
        <dbReference type="HAMAP-Rule" id="MF_00173"/>
    </source>
</evidence>